<feature type="repeat" description="TPR" evidence="1">
    <location>
        <begin position="360"/>
        <end position="393"/>
    </location>
</feature>
<organism evidence="5">
    <name type="scientific">Leptolyngbya boryana CZ1</name>
    <dbReference type="NCBI Taxonomy" id="3060204"/>
    <lineage>
        <taxon>Bacteria</taxon>
        <taxon>Bacillati</taxon>
        <taxon>Cyanobacteriota</taxon>
        <taxon>Cyanophyceae</taxon>
        <taxon>Leptolyngbyales</taxon>
        <taxon>Leptolyngbyaceae</taxon>
        <taxon>Leptolyngbya group</taxon>
        <taxon>Leptolyngbya</taxon>
    </lineage>
</organism>
<sequence>MMQRSLKLLAIALLFVGINPPLTLAQTAPQVQPSHRKSEADRLAKQGHQQYKSEQHEAAIASWEAALKIYREIGDRQNEAELLNDQGRSYTLLSRYAEGIRAFDQALSIFQQLNRRKDAAVVLMNRGSAYSMISRHEDSLRSFDEALPIARETNDRDLEAKILLNRSITYAYLSRNDEAIAGFGAAFAVFQALKDWDNAASALMNRGIVYRFLSRYDDAIAAFNQALPIFRELKNRRAEASALSSLGDTYRFLSRFEEALTVFDQALPILIAIKDRKGEAGVLMNRGVVYDLLDRNDEAIAAYTEALSIFRSIQNPQGEAEALSNLGIIYGAMSRHAASIQAHTEALKIYRAIRSPDGEALALMNRGISYVAVSRYEDAIRAYTEALPLYRALKNRNGEAQVLLNQGNAYQAVQRYEDAIRSYNEALPIYRSVKDRSGEARALYNLGALYLNIRQFASAEKSLKSAIAVFESIRLDRLSEANKISFFETQAVSYRILQEVMIAQKKFEAALTISEWGRTKALVERLSQQLQPTASPPSEAPSVDQLRRIARSQNATLVEYSLNERKQELYIWVIQPTGTIDFRQVKLTDVLPQQCASITQLIGNSRQSIGVRSAQSDWLIVEETTQKNPCAQSDQDANFRTLHRLLIEPISSLLPTDPNQHIVFIPDGTLFLVPFPALKAANGQFLIEQHTIRTASSIQLLDKTRALNSRAQGNSTLIVGNPLMPIDPNSAQAKRLSNLPNAEQEAIAIASLFNTQALTGQQGTKKTILQKISDAKVIHFATHGSFSDRNGFKSWLAFAPSENDSGILTAEEVSHLKLNADLVVLSACDTGRGRVTGDGVVGLSRSFIAAGVPSVIVSLWAVPDAPTAELMQAFYQQLNRNPDKAQALRQAMLATLKTHPNPKNWAAFTLIGEAW</sequence>
<keyword evidence="3" id="KW-0732">Signal</keyword>
<reference evidence="5" key="2">
    <citation type="submission" date="2023-07" db="EMBL/GenBank/DDBJ databases">
        <authorList>
            <person name="Bai X.-H."/>
            <person name="Wang H.-H."/>
            <person name="Wang J."/>
            <person name="Ma M.-Y."/>
            <person name="Hu H.-H."/>
            <person name="Song Z.-L."/>
            <person name="Ma H.-G."/>
            <person name="Fan Y."/>
            <person name="Du C.-Y."/>
            <person name="Xu J.-C."/>
        </authorList>
    </citation>
    <scope>NUCLEOTIDE SEQUENCE</scope>
    <source>
        <strain evidence="5">CZ1</strain>
    </source>
</reference>
<feature type="signal peptide" evidence="3">
    <location>
        <begin position="1"/>
        <end position="25"/>
    </location>
</feature>
<dbReference type="PANTHER" id="PTHR10098:SF108">
    <property type="entry name" value="TETRATRICOPEPTIDE REPEAT PROTEIN 28"/>
    <property type="match status" value="1"/>
</dbReference>
<feature type="chain" id="PRO_5041639899" evidence="3">
    <location>
        <begin position="26"/>
        <end position="915"/>
    </location>
</feature>
<evidence type="ECO:0000256" key="1">
    <source>
        <dbReference type="PROSITE-ProRule" id="PRU00339"/>
    </source>
</evidence>
<feature type="domain" description="CHAT" evidence="4">
    <location>
        <begin position="639"/>
        <end position="913"/>
    </location>
</feature>
<dbReference type="InterPro" id="IPR024983">
    <property type="entry name" value="CHAT_dom"/>
</dbReference>
<dbReference type="Gene3D" id="1.25.40.10">
    <property type="entry name" value="Tetratricopeptide repeat domain"/>
    <property type="match status" value="3"/>
</dbReference>
<reference evidence="5" key="1">
    <citation type="journal article" date="2023" name="Plants (Basel)">
        <title>Genomic Analysis of Leptolyngbya boryana CZ1 Reveals Efficient Carbon Fixation Modules.</title>
        <authorList>
            <person name="Bai X."/>
            <person name="Wang H."/>
            <person name="Cheng W."/>
            <person name="Wang J."/>
            <person name="Ma M."/>
            <person name="Hu H."/>
            <person name="Song Z."/>
            <person name="Ma H."/>
            <person name="Fan Y."/>
            <person name="Du C."/>
            <person name="Xu J."/>
        </authorList>
    </citation>
    <scope>NUCLEOTIDE SEQUENCE</scope>
    <source>
        <strain evidence="5">CZ1</strain>
    </source>
</reference>
<feature type="region of interest" description="Disordered" evidence="2">
    <location>
        <begin position="27"/>
        <end position="51"/>
    </location>
</feature>
<dbReference type="RefSeq" id="WP_316427564.1">
    <property type="nucleotide sequence ID" value="NZ_CP130144.1"/>
</dbReference>
<feature type="repeat" description="TPR" evidence="1">
    <location>
        <begin position="200"/>
        <end position="233"/>
    </location>
</feature>
<feature type="repeat" description="TPR" evidence="1">
    <location>
        <begin position="440"/>
        <end position="473"/>
    </location>
</feature>
<gene>
    <name evidence="5" type="ORF">Q2T42_01005</name>
</gene>
<feature type="repeat" description="TPR" evidence="1">
    <location>
        <begin position="120"/>
        <end position="153"/>
    </location>
</feature>
<evidence type="ECO:0000256" key="2">
    <source>
        <dbReference type="SAM" id="MobiDB-lite"/>
    </source>
</evidence>
<feature type="repeat" description="TPR" evidence="1">
    <location>
        <begin position="240"/>
        <end position="273"/>
    </location>
</feature>
<evidence type="ECO:0000259" key="4">
    <source>
        <dbReference type="Pfam" id="PF12770"/>
    </source>
</evidence>
<dbReference type="PROSITE" id="PS50005">
    <property type="entry name" value="TPR"/>
    <property type="match status" value="6"/>
</dbReference>
<feature type="repeat" description="TPR" evidence="1">
    <location>
        <begin position="400"/>
        <end position="433"/>
    </location>
</feature>
<evidence type="ECO:0000256" key="3">
    <source>
        <dbReference type="SAM" id="SignalP"/>
    </source>
</evidence>
<dbReference type="InterPro" id="IPR019734">
    <property type="entry name" value="TPR_rpt"/>
</dbReference>
<dbReference type="InterPro" id="IPR011990">
    <property type="entry name" value="TPR-like_helical_dom_sf"/>
</dbReference>
<dbReference type="EMBL" id="CP130144">
    <property type="protein sequence ID" value="WNZ46413.1"/>
    <property type="molecule type" value="Genomic_DNA"/>
</dbReference>
<dbReference type="SUPFAM" id="SSF48452">
    <property type="entry name" value="TPR-like"/>
    <property type="match status" value="3"/>
</dbReference>
<dbReference type="AlphaFoldDB" id="A0AA96WWM8"/>
<dbReference type="Pfam" id="PF12770">
    <property type="entry name" value="CHAT"/>
    <property type="match status" value="1"/>
</dbReference>
<accession>A0AA96WWM8</accession>
<keyword evidence="1" id="KW-0802">TPR repeat</keyword>
<proteinExistence type="predicted"/>
<evidence type="ECO:0000313" key="5">
    <source>
        <dbReference type="EMBL" id="WNZ46413.1"/>
    </source>
</evidence>
<dbReference type="Pfam" id="PF13424">
    <property type="entry name" value="TPR_12"/>
    <property type="match status" value="4"/>
</dbReference>
<dbReference type="PANTHER" id="PTHR10098">
    <property type="entry name" value="RAPSYN-RELATED"/>
    <property type="match status" value="1"/>
</dbReference>
<dbReference type="SMART" id="SM00028">
    <property type="entry name" value="TPR"/>
    <property type="match status" value="11"/>
</dbReference>
<name>A0AA96WWM8_LEPBY</name>
<protein>
    <submittedName>
        <fullName evidence="5">CHAT domain-containing tetratricopeptide repeat protein</fullName>
    </submittedName>
</protein>